<keyword evidence="1" id="KW-0547">Nucleotide-binding</keyword>
<keyword evidence="6" id="KW-1185">Reference proteome</keyword>
<evidence type="ECO:0000313" key="6">
    <source>
        <dbReference type="Proteomes" id="UP000696294"/>
    </source>
</evidence>
<dbReference type="Proteomes" id="UP000696294">
    <property type="component" value="Unassembled WGS sequence"/>
</dbReference>
<dbReference type="SUPFAM" id="SSF52540">
    <property type="entry name" value="P-loop containing nucleoside triphosphate hydrolases"/>
    <property type="match status" value="1"/>
</dbReference>
<dbReference type="Pfam" id="PF00196">
    <property type="entry name" value="GerE"/>
    <property type="match status" value="1"/>
</dbReference>
<evidence type="ECO:0000256" key="1">
    <source>
        <dbReference type="ARBA" id="ARBA00022741"/>
    </source>
</evidence>
<evidence type="ECO:0000259" key="4">
    <source>
        <dbReference type="PROSITE" id="PS50043"/>
    </source>
</evidence>
<accession>A0ABX1BJY9</accession>
<dbReference type="PRINTS" id="PR00038">
    <property type="entry name" value="HTHLUXR"/>
</dbReference>
<comment type="caution">
    <text evidence="5">The sequence shown here is derived from an EMBL/GenBank/DDBJ whole genome shotgun (WGS) entry which is preliminary data.</text>
</comment>
<dbReference type="RefSeq" id="WP_168016588.1">
    <property type="nucleotide sequence ID" value="NZ_JAATEP010000035.1"/>
</dbReference>
<evidence type="ECO:0000256" key="2">
    <source>
        <dbReference type="ARBA" id="ARBA00022840"/>
    </source>
</evidence>
<dbReference type="Pfam" id="PF13191">
    <property type="entry name" value="AAA_16"/>
    <property type="match status" value="1"/>
</dbReference>
<dbReference type="InterPro" id="IPR041664">
    <property type="entry name" value="AAA_16"/>
</dbReference>
<dbReference type="PROSITE" id="PS50043">
    <property type="entry name" value="HTH_LUXR_2"/>
    <property type="match status" value="1"/>
</dbReference>
<name>A0ABX1BJY9_9ACTN</name>
<dbReference type="CDD" id="cd06170">
    <property type="entry name" value="LuxR_C_like"/>
    <property type="match status" value="1"/>
</dbReference>
<feature type="domain" description="HTH luxR-type" evidence="4">
    <location>
        <begin position="905"/>
        <end position="968"/>
    </location>
</feature>
<sequence length="968" mass="104342">MLYGRASEQAAIEALVEAARAGRSGGLVLRGEPGIGKSALLGWAATSCVGDDVRVLRAAGIETEADLAFAGLVQLLWPVRGHLDALPLAQADALRAVLGSGGPAGQDRFLSGLAVMTLLAHLADDGPVLCLVDDAHWLDHATADALLFAARRLTQEKVALLFAAREDGFAAPGLPELRLSRLSQEDAERVLAQRGLTPAARAQVIEESEGNPLALIEFSRERRRYHAAPGPIPIADRVLASFRSRIALLPDKTRLMMLMAAAEGRGDLPMLLRAANALGAGPEDLEEAEKAGLIEVNAATMAFRHPLIRTAVYQSAPLARRIAVHQALAGAATDDDCRLRHLAAATISPDENLALQLTHAAERARHRAAFAAAAALWEQAAAFTPQPHARAARLGRAAALALSSGHADHAAGLLSQAEELLDDPASLTTLTETRAAVEFERGHGRPAARLLVTRSATADQQRIVPMLRTAAGYAWLYGEAEVIRTAASRLTAMGTQDPMIHGLAHLVDDDYAHGLPLLRQYITQTLSHVTRTPPHITEPPPRATETAPHTARTSPQATETAPQLAQAPPQVTTPSQQTRKAAQHVTQTPPHITQAIPHATQSPPPITTLTGQEAQPGTPPENATMPWAAFCAMVMANDEAAAALASAEAARLRRQGLVGALPQVLQDLAGVQVHAGSHRDAEASIEEAVRLARDTGMHQRVPRLHSVLARVAAIEGDEQRCARLASTQPDAGGMSGLAALCLLDLGLGRYDRVLERLEAAARGPLRHLTVLVTAGADQIEAAVRLGEPERAEEPLRRLEAWAQAGNQPWAQAVSARCRALLSDDESDYLHALATHRRANRPFEQARTELLYGEWLRRSRRRTDARPPLRAALQTFERLRARPWQARTEAELKATGESMLPTRPTAADPLERLTPQELQVVRLAKDGHTSREIAAHLFLSPRTVEHHLYRAYRKLGIRSRRELTHLDLT</sequence>
<dbReference type="InterPro" id="IPR027417">
    <property type="entry name" value="P-loop_NTPase"/>
</dbReference>
<proteinExistence type="predicted"/>
<dbReference type="InterPro" id="IPR016032">
    <property type="entry name" value="Sig_transdc_resp-reg_C-effctor"/>
</dbReference>
<dbReference type="PANTHER" id="PTHR16305:SF35">
    <property type="entry name" value="TRANSCRIPTIONAL ACTIVATOR DOMAIN"/>
    <property type="match status" value="1"/>
</dbReference>
<dbReference type="SMART" id="SM00421">
    <property type="entry name" value="HTH_LUXR"/>
    <property type="match status" value="1"/>
</dbReference>
<dbReference type="PROSITE" id="PS00622">
    <property type="entry name" value="HTH_LUXR_1"/>
    <property type="match status" value="1"/>
</dbReference>
<protein>
    <submittedName>
        <fullName evidence="5">AAA family ATPase</fullName>
    </submittedName>
</protein>
<dbReference type="Gene3D" id="1.10.10.10">
    <property type="entry name" value="Winged helix-like DNA-binding domain superfamily/Winged helix DNA-binding domain"/>
    <property type="match status" value="1"/>
</dbReference>
<dbReference type="InterPro" id="IPR000792">
    <property type="entry name" value="Tscrpt_reg_LuxR_C"/>
</dbReference>
<keyword evidence="2" id="KW-0067">ATP-binding</keyword>
<dbReference type="InterPro" id="IPR036388">
    <property type="entry name" value="WH-like_DNA-bd_sf"/>
</dbReference>
<gene>
    <name evidence="5" type="ORF">HCN51_37725</name>
</gene>
<evidence type="ECO:0000313" key="5">
    <source>
        <dbReference type="EMBL" id="NJP95113.1"/>
    </source>
</evidence>
<organism evidence="5 6">
    <name type="scientific">Nonomuraea composti</name>
    <dbReference type="NCBI Taxonomy" id="2720023"/>
    <lineage>
        <taxon>Bacteria</taxon>
        <taxon>Bacillati</taxon>
        <taxon>Actinomycetota</taxon>
        <taxon>Actinomycetes</taxon>
        <taxon>Streptosporangiales</taxon>
        <taxon>Streptosporangiaceae</taxon>
        <taxon>Nonomuraea</taxon>
    </lineage>
</organism>
<reference evidence="5 6" key="1">
    <citation type="submission" date="2020-03" db="EMBL/GenBank/DDBJ databases">
        <title>WGS of actinomycetes isolated from Thailand.</title>
        <authorList>
            <person name="Thawai C."/>
        </authorList>
    </citation>
    <scope>NUCLEOTIDE SEQUENCE [LARGE SCALE GENOMIC DNA]</scope>
    <source>
        <strain evidence="5 6">FMUSA5-5</strain>
    </source>
</reference>
<evidence type="ECO:0000256" key="3">
    <source>
        <dbReference type="SAM" id="MobiDB-lite"/>
    </source>
</evidence>
<feature type="compositionally biased region" description="Low complexity" evidence="3">
    <location>
        <begin position="543"/>
        <end position="553"/>
    </location>
</feature>
<dbReference type="SUPFAM" id="SSF46894">
    <property type="entry name" value="C-terminal effector domain of the bipartite response regulators"/>
    <property type="match status" value="1"/>
</dbReference>
<dbReference type="EMBL" id="JAATEP010000035">
    <property type="protein sequence ID" value="NJP95113.1"/>
    <property type="molecule type" value="Genomic_DNA"/>
</dbReference>
<feature type="region of interest" description="Disordered" evidence="3">
    <location>
        <begin position="530"/>
        <end position="584"/>
    </location>
</feature>
<feature type="compositionally biased region" description="Polar residues" evidence="3">
    <location>
        <begin position="554"/>
        <end position="584"/>
    </location>
</feature>
<feature type="region of interest" description="Disordered" evidence="3">
    <location>
        <begin position="599"/>
        <end position="620"/>
    </location>
</feature>
<dbReference type="PANTHER" id="PTHR16305">
    <property type="entry name" value="TESTICULAR SOLUBLE ADENYLYL CYCLASE"/>
    <property type="match status" value="1"/>
</dbReference>